<evidence type="ECO:0000256" key="1">
    <source>
        <dbReference type="SAM" id="MobiDB-lite"/>
    </source>
</evidence>
<feature type="region of interest" description="Disordered" evidence="1">
    <location>
        <begin position="243"/>
        <end position="263"/>
    </location>
</feature>
<proteinExistence type="predicted"/>
<feature type="region of interest" description="Disordered" evidence="1">
    <location>
        <begin position="1"/>
        <end position="35"/>
    </location>
</feature>
<name>A0ABR2ZTI9_9AGAR</name>
<dbReference type="InterPro" id="IPR046520">
    <property type="entry name" value="DUF6697"/>
</dbReference>
<evidence type="ECO:0000259" key="2">
    <source>
        <dbReference type="Pfam" id="PF20411"/>
    </source>
</evidence>
<accession>A0ABR2ZTI9</accession>
<dbReference type="Proteomes" id="UP001437256">
    <property type="component" value="Unassembled WGS sequence"/>
</dbReference>
<reference evidence="3 4" key="1">
    <citation type="submission" date="2024-05" db="EMBL/GenBank/DDBJ databases">
        <title>A draft genome resource for the thread blight pathogen Marasmius tenuissimus strain MS-2.</title>
        <authorList>
            <person name="Yulfo-Soto G.E."/>
            <person name="Baruah I.K."/>
            <person name="Amoako-Attah I."/>
            <person name="Bukari Y."/>
            <person name="Meinhardt L.W."/>
            <person name="Bailey B.A."/>
            <person name="Cohen S.P."/>
        </authorList>
    </citation>
    <scope>NUCLEOTIDE SEQUENCE [LARGE SCALE GENOMIC DNA]</scope>
    <source>
        <strain evidence="3 4">MS-2</strain>
    </source>
</reference>
<evidence type="ECO:0000313" key="3">
    <source>
        <dbReference type="EMBL" id="KAL0064402.1"/>
    </source>
</evidence>
<gene>
    <name evidence="3" type="ORF">AAF712_008702</name>
</gene>
<feature type="domain" description="DUF6697" evidence="2">
    <location>
        <begin position="134"/>
        <end position="217"/>
    </location>
</feature>
<protein>
    <recommendedName>
        <fullName evidence="2">DUF6697 domain-containing protein</fullName>
    </recommendedName>
</protein>
<evidence type="ECO:0000313" key="4">
    <source>
        <dbReference type="Proteomes" id="UP001437256"/>
    </source>
</evidence>
<keyword evidence="4" id="KW-1185">Reference proteome</keyword>
<comment type="caution">
    <text evidence="3">The sequence shown here is derived from an EMBL/GenBank/DDBJ whole genome shotgun (WGS) entry which is preliminary data.</text>
</comment>
<sequence>MARREKNASRIAQTETAVKQEEDNTPLDLQGGDEDKKKELALIKKEEGMAQELDLIRQQVEARRVLREMRNQRTSFTTIAPFTITVADEEGLDINYTVTRAHHEYSLRRKPTSNVSYLGTKEESQTQLSMGFASDQLQCITADYNPYMPSIPGRGWLFFGSRRLNDDLSPDQQWNEGRCRVIARIKPSGRWLYLGHYEMEFSSTLTIDEWQGLPEKVGGTSYLPGRRGFKECCRRTGEETIGYESSSETVLPTPVERLTSPNT</sequence>
<organism evidence="3 4">
    <name type="scientific">Marasmius tenuissimus</name>
    <dbReference type="NCBI Taxonomy" id="585030"/>
    <lineage>
        <taxon>Eukaryota</taxon>
        <taxon>Fungi</taxon>
        <taxon>Dikarya</taxon>
        <taxon>Basidiomycota</taxon>
        <taxon>Agaricomycotina</taxon>
        <taxon>Agaricomycetes</taxon>
        <taxon>Agaricomycetidae</taxon>
        <taxon>Agaricales</taxon>
        <taxon>Marasmiineae</taxon>
        <taxon>Marasmiaceae</taxon>
        <taxon>Marasmius</taxon>
    </lineage>
</organism>
<dbReference type="EMBL" id="JBBXMP010000063">
    <property type="protein sequence ID" value="KAL0064402.1"/>
    <property type="molecule type" value="Genomic_DNA"/>
</dbReference>
<dbReference type="Pfam" id="PF20411">
    <property type="entry name" value="DUF6697"/>
    <property type="match status" value="1"/>
</dbReference>